<gene>
    <name evidence="1" type="ORF">LCGC14_2721850</name>
</gene>
<proteinExistence type="predicted"/>
<protein>
    <submittedName>
        <fullName evidence="1">Uncharacterized protein</fullName>
    </submittedName>
</protein>
<dbReference type="AlphaFoldDB" id="A0A0F8ZXJ0"/>
<sequence>MSIEGISVASNHFMMFEEAQREYYRQMGRLNTFGLENEAHSDSIRKKMFELKDEERLLRGCSASELYVIQKQLKQKIDNFLHELDG</sequence>
<dbReference type="EMBL" id="LAZR01049048">
    <property type="protein sequence ID" value="KKK90555.1"/>
    <property type="molecule type" value="Genomic_DNA"/>
</dbReference>
<reference evidence="1" key="1">
    <citation type="journal article" date="2015" name="Nature">
        <title>Complex archaea that bridge the gap between prokaryotes and eukaryotes.</title>
        <authorList>
            <person name="Spang A."/>
            <person name="Saw J.H."/>
            <person name="Jorgensen S.L."/>
            <person name="Zaremba-Niedzwiedzka K."/>
            <person name="Martijn J."/>
            <person name="Lind A.E."/>
            <person name="van Eijk R."/>
            <person name="Schleper C."/>
            <person name="Guy L."/>
            <person name="Ettema T.J."/>
        </authorList>
    </citation>
    <scope>NUCLEOTIDE SEQUENCE</scope>
</reference>
<accession>A0A0F8ZXJ0</accession>
<comment type="caution">
    <text evidence="1">The sequence shown here is derived from an EMBL/GenBank/DDBJ whole genome shotgun (WGS) entry which is preliminary data.</text>
</comment>
<organism evidence="1">
    <name type="scientific">marine sediment metagenome</name>
    <dbReference type="NCBI Taxonomy" id="412755"/>
    <lineage>
        <taxon>unclassified sequences</taxon>
        <taxon>metagenomes</taxon>
        <taxon>ecological metagenomes</taxon>
    </lineage>
</organism>
<evidence type="ECO:0000313" key="1">
    <source>
        <dbReference type="EMBL" id="KKK90555.1"/>
    </source>
</evidence>
<name>A0A0F8ZXJ0_9ZZZZ</name>